<dbReference type="OrthoDB" id="5192880at2"/>
<organism evidence="2 3">
    <name type="scientific">Frankia casuarinae (strain DSM 45818 / CECT 9043 / HFP020203 / CcI3)</name>
    <dbReference type="NCBI Taxonomy" id="106370"/>
    <lineage>
        <taxon>Bacteria</taxon>
        <taxon>Bacillati</taxon>
        <taxon>Actinomycetota</taxon>
        <taxon>Actinomycetes</taxon>
        <taxon>Frankiales</taxon>
        <taxon>Frankiaceae</taxon>
        <taxon>Frankia</taxon>
    </lineage>
</organism>
<accession>Q2JDT9</accession>
<accession>A0A1X1Q0D2</accession>
<gene>
    <name evidence="2" type="ordered locus">Francci3_1174</name>
</gene>
<dbReference type="SUPFAM" id="SSF48695">
    <property type="entry name" value="Multiheme cytochromes"/>
    <property type="match status" value="1"/>
</dbReference>
<evidence type="ECO:0000313" key="2">
    <source>
        <dbReference type="EMBL" id="ABD10553.1"/>
    </source>
</evidence>
<feature type="transmembrane region" description="Helical" evidence="1">
    <location>
        <begin position="111"/>
        <end position="137"/>
    </location>
</feature>
<feature type="transmembrane region" description="Helical" evidence="1">
    <location>
        <begin position="235"/>
        <end position="255"/>
    </location>
</feature>
<evidence type="ECO:0000256" key="1">
    <source>
        <dbReference type="SAM" id="Phobius"/>
    </source>
</evidence>
<protein>
    <submittedName>
        <fullName evidence="2">Uncharacterized protein</fullName>
    </submittedName>
</protein>
<dbReference type="AlphaFoldDB" id="Q2JDT9"/>
<dbReference type="InterPro" id="IPR036280">
    <property type="entry name" value="Multihaem_cyt_sf"/>
</dbReference>
<feature type="transmembrane region" description="Helical" evidence="1">
    <location>
        <begin position="60"/>
        <end position="85"/>
    </location>
</feature>
<name>Q2JDT9_FRACC</name>
<dbReference type="Proteomes" id="UP000001937">
    <property type="component" value="Chromosome"/>
</dbReference>
<keyword evidence="1" id="KW-0812">Transmembrane</keyword>
<dbReference type="PANTHER" id="PTHR37305:SF1">
    <property type="entry name" value="MEMBRANE PROTEIN"/>
    <property type="match status" value="1"/>
</dbReference>
<dbReference type="RefSeq" id="WP_011435620.1">
    <property type="nucleotide sequence ID" value="NC_007777.1"/>
</dbReference>
<dbReference type="eggNOG" id="COG1277">
    <property type="taxonomic scope" value="Bacteria"/>
</dbReference>
<dbReference type="EMBL" id="CP000249">
    <property type="protein sequence ID" value="ABD10553.1"/>
    <property type="molecule type" value="Genomic_DNA"/>
</dbReference>
<reference evidence="2 3" key="1">
    <citation type="journal article" date="2007" name="Genome Res.">
        <title>Genome characteristics of facultatively symbiotic Frankia sp. strains reflect host range and host plant biogeography.</title>
        <authorList>
            <person name="Normand P."/>
            <person name="Lapierre P."/>
            <person name="Tisa L.S."/>
            <person name="Gogarten J.P."/>
            <person name="Alloisio N."/>
            <person name="Bagnarol E."/>
            <person name="Bassi C.A."/>
            <person name="Berry A.M."/>
            <person name="Bickhart D.M."/>
            <person name="Choisne N."/>
            <person name="Couloux A."/>
            <person name="Cournoyer B."/>
            <person name="Cruveiller S."/>
            <person name="Daubin V."/>
            <person name="Demange N."/>
            <person name="Francino M.P."/>
            <person name="Goltsman E."/>
            <person name="Huang Y."/>
            <person name="Kopp O.R."/>
            <person name="Labarre L."/>
            <person name="Lapidus A."/>
            <person name="Lavire C."/>
            <person name="Marechal J."/>
            <person name="Martinez M."/>
            <person name="Mastronunzio J.E."/>
            <person name="Mullin B.C."/>
            <person name="Niemann J."/>
            <person name="Pujic P."/>
            <person name="Rawnsley T."/>
            <person name="Rouy Z."/>
            <person name="Schenowitz C."/>
            <person name="Sellstedt A."/>
            <person name="Tavares F."/>
            <person name="Tomkins J.P."/>
            <person name="Vallenet D."/>
            <person name="Valverde C."/>
            <person name="Wall L.G."/>
            <person name="Wang Y."/>
            <person name="Medigue C."/>
            <person name="Benson D.R."/>
        </authorList>
    </citation>
    <scope>NUCLEOTIDE SEQUENCE [LARGE SCALE GENOMIC DNA]</scope>
    <source>
        <strain evidence="3">DSM 45818 / CECT 9043 / CcI3</strain>
    </source>
</reference>
<dbReference type="HOGENOM" id="CLU_092425_0_0_11"/>
<feature type="transmembrane region" description="Helical" evidence="1">
    <location>
        <begin position="17"/>
        <end position="40"/>
    </location>
</feature>
<keyword evidence="3" id="KW-1185">Reference proteome</keyword>
<keyword evidence="1" id="KW-0472">Membrane</keyword>
<sequence length="261" mass="26615">MITAFRAEWVPLLRTRFLLGTLGAVIASALLGTVLTFVSVGHNDFDGDPVTASGLSAANGVAQGVQAVSILLGVVALSVVAASLAGDHAHGALRNQLVAQPHRLRLLAGKLLALAAFVVLVIAVATVVSVALSFALAPLKGVSTAAWSSAAGLAELSKSFVNLCAGSLGYAALGALAAIVFRAPAAAIAVAVAYALPVEMLVTRIYGPARAWLPVQLMEAIATGGFAVATPYADALLRGLVYCTAMVLVAVVLFWRRDMTS</sequence>
<feature type="transmembrane region" description="Helical" evidence="1">
    <location>
        <begin position="168"/>
        <end position="197"/>
    </location>
</feature>
<evidence type="ECO:0000313" key="3">
    <source>
        <dbReference type="Proteomes" id="UP000001937"/>
    </source>
</evidence>
<keyword evidence="1" id="KW-1133">Transmembrane helix</keyword>
<dbReference type="PANTHER" id="PTHR37305">
    <property type="entry name" value="INTEGRAL MEMBRANE PROTEIN-RELATED"/>
    <property type="match status" value="1"/>
</dbReference>
<dbReference type="KEGG" id="fra:Francci3_1174"/>
<proteinExistence type="predicted"/>